<dbReference type="SUPFAM" id="SSF55486">
    <property type="entry name" value="Metalloproteases ('zincins'), catalytic domain"/>
    <property type="match status" value="1"/>
</dbReference>
<name>A0A552E3G2_MICAE</name>
<protein>
    <submittedName>
        <fullName evidence="1">Uncharacterized protein</fullName>
    </submittedName>
</protein>
<dbReference type="Proteomes" id="UP000319313">
    <property type="component" value="Unassembled WGS sequence"/>
</dbReference>
<reference evidence="1 2" key="1">
    <citation type="submission" date="2019-01" db="EMBL/GenBank/DDBJ databases">
        <title>Coherence of Microcystis species and biogeography revealed through population genomics.</title>
        <authorList>
            <person name="Perez-Carrascal O.M."/>
            <person name="Terrat Y."/>
            <person name="Giani A."/>
            <person name="Fortin N."/>
            <person name="Tromas N."/>
            <person name="Shapiro B.J."/>
        </authorList>
    </citation>
    <scope>NUCLEOTIDE SEQUENCE [LARGE SCALE GENOMIC DNA]</scope>
    <source>
        <strain evidence="1">Ma_SC_T_19800800_S464</strain>
    </source>
</reference>
<dbReference type="InterPro" id="IPR030890">
    <property type="entry name" value="LP_HExxH_w_TonB"/>
</dbReference>
<dbReference type="EMBL" id="SFBL01000029">
    <property type="protein sequence ID" value="TRU28941.1"/>
    <property type="molecule type" value="Genomic_DNA"/>
</dbReference>
<dbReference type="InterPro" id="IPR024079">
    <property type="entry name" value="MetalloPept_cat_dom_sf"/>
</dbReference>
<organism evidence="1 2">
    <name type="scientific">Microcystis aeruginosa Ma_SC_T_19800800_S464</name>
    <dbReference type="NCBI Taxonomy" id="2486257"/>
    <lineage>
        <taxon>Bacteria</taxon>
        <taxon>Bacillati</taxon>
        <taxon>Cyanobacteriota</taxon>
        <taxon>Cyanophyceae</taxon>
        <taxon>Oscillatoriophycideae</taxon>
        <taxon>Chroococcales</taxon>
        <taxon>Microcystaceae</taxon>
        <taxon>Microcystis</taxon>
    </lineage>
</organism>
<dbReference type="AlphaFoldDB" id="A0A552E3G2"/>
<evidence type="ECO:0000313" key="1">
    <source>
        <dbReference type="EMBL" id="TRU28941.1"/>
    </source>
</evidence>
<evidence type="ECO:0000313" key="2">
    <source>
        <dbReference type="Proteomes" id="UP000319313"/>
    </source>
</evidence>
<gene>
    <name evidence="1" type="ORF">EWV81_03780</name>
</gene>
<accession>A0A552E3G2</accession>
<dbReference type="GO" id="GO:0008237">
    <property type="term" value="F:metallopeptidase activity"/>
    <property type="evidence" value="ECO:0007669"/>
    <property type="project" value="InterPro"/>
</dbReference>
<comment type="caution">
    <text evidence="1">The sequence shown here is derived from an EMBL/GenBank/DDBJ whole genome shotgun (WGS) entry which is preliminary data.</text>
</comment>
<dbReference type="Gene3D" id="3.40.390.10">
    <property type="entry name" value="Collagenase (Catalytic Domain)"/>
    <property type="match status" value="1"/>
</dbReference>
<dbReference type="Pfam" id="PF15890">
    <property type="entry name" value="Peptidase_Mx1"/>
    <property type="match status" value="1"/>
</dbReference>
<proteinExistence type="predicted"/>
<sequence>MSTFESFGQEGMETPSETGLGAIELVNYTEVGKFEASGLLSNQEVGNYLRETLPPSHLENCPSIEYKSECSDKYPNALGTFNCTTNEICIWGPVERFEGAGEILETVTHEVGHNVHENIMTQRPEVAEKWNQLNEQSWETFAQDGTGFVSDYAQTNVYEDFAETYMTYVRDTEKLSFYSPEKYEFMRSEVFSGTTYSSPIQLSNVLLSECSN</sequence>